<dbReference type="KEGG" id="ccin:112493941"/>
<protein>
    <submittedName>
        <fullName evidence="2">Uncharacterized protein LOC112493941</fullName>
    </submittedName>
</protein>
<evidence type="ECO:0000313" key="2">
    <source>
        <dbReference type="RefSeq" id="XP_024937932.1"/>
    </source>
</evidence>
<keyword evidence="1" id="KW-1185">Reference proteome</keyword>
<dbReference type="RefSeq" id="XP_024937932.1">
    <property type="nucleotide sequence ID" value="XM_025082164.1"/>
</dbReference>
<name>A0AAJ7RBK3_CEPCN</name>
<dbReference type="Proteomes" id="UP000694920">
    <property type="component" value="Unplaced"/>
</dbReference>
<proteinExistence type="predicted"/>
<dbReference type="GeneID" id="112493941"/>
<dbReference type="AlphaFoldDB" id="A0AAJ7RBK3"/>
<gene>
    <name evidence="2" type="primary">LOC112493941</name>
</gene>
<organism evidence="1 2">
    <name type="scientific">Cephus cinctus</name>
    <name type="common">Wheat stem sawfly</name>
    <dbReference type="NCBI Taxonomy" id="211228"/>
    <lineage>
        <taxon>Eukaryota</taxon>
        <taxon>Metazoa</taxon>
        <taxon>Ecdysozoa</taxon>
        <taxon>Arthropoda</taxon>
        <taxon>Hexapoda</taxon>
        <taxon>Insecta</taxon>
        <taxon>Pterygota</taxon>
        <taxon>Neoptera</taxon>
        <taxon>Endopterygota</taxon>
        <taxon>Hymenoptera</taxon>
        <taxon>Cephoidea</taxon>
        <taxon>Cephidae</taxon>
        <taxon>Cephus</taxon>
    </lineage>
</organism>
<sequence>MQMRIEDLELSLDSIESLVKTLKRIIDNFIQYGTVHDRRYDAPGPSYTVGTEKTVDSVDKYFAEHPNSTIRKAAELLKTRCMEARVKFCKTITEMFESGEIDENKIVFSDEAHFWLNGYFNKQNFRF</sequence>
<accession>A0AAJ7RBK3</accession>
<evidence type="ECO:0000313" key="1">
    <source>
        <dbReference type="Proteomes" id="UP000694920"/>
    </source>
</evidence>
<reference evidence="2" key="1">
    <citation type="submission" date="2025-08" db="UniProtKB">
        <authorList>
            <consortium name="RefSeq"/>
        </authorList>
    </citation>
    <scope>IDENTIFICATION</scope>
</reference>